<proteinExistence type="predicted"/>
<dbReference type="RefSeq" id="WP_129607915.1">
    <property type="nucleotide sequence ID" value="NZ_UWOC01000055.1"/>
</dbReference>
<comment type="caution">
    <text evidence="1">The sequence shown here is derived from an EMBL/GenBank/DDBJ whole genome shotgun (WGS) entry which is preliminary data.</text>
</comment>
<dbReference type="Proteomes" id="UP000289200">
    <property type="component" value="Unassembled WGS sequence"/>
</dbReference>
<keyword evidence="2" id="KW-1185">Reference proteome</keyword>
<gene>
    <name evidence="1" type="primary">gspA</name>
    <name evidence="1" type="ORF">RHODGE_RHODGE_00869</name>
</gene>
<dbReference type="PANTHER" id="PTHR11183">
    <property type="entry name" value="GLYCOGENIN SUBFAMILY MEMBER"/>
    <property type="match status" value="1"/>
</dbReference>
<dbReference type="Pfam" id="PF01501">
    <property type="entry name" value="Glyco_transf_8"/>
    <property type="match status" value="1"/>
</dbReference>
<dbReference type="GO" id="GO:0016757">
    <property type="term" value="F:glycosyltransferase activity"/>
    <property type="evidence" value="ECO:0007669"/>
    <property type="project" value="InterPro"/>
</dbReference>
<dbReference type="InterPro" id="IPR050587">
    <property type="entry name" value="GNT1/Glycosyltrans_8"/>
</dbReference>
<name>A0A447CRA3_9BRAD</name>
<accession>A0A447CRA3</accession>
<protein>
    <submittedName>
        <fullName evidence="1">General stress protein A</fullName>
    </submittedName>
</protein>
<dbReference type="InterPro" id="IPR029044">
    <property type="entry name" value="Nucleotide-diphossugar_trans"/>
</dbReference>
<sequence length="328" mass="37132">MAQRFAVVTCCSGDWIPFACVTLASAWRHFGGARRVETDLHLVTSLPLAAGDRALIDRFCQQHGLTIRVSCLDASTLTGLSVGFFHVSALYRLKLDALLPTSYERVLYLDADTLVLRSLDRLFDVALGSSIVAAVEDVGMLFGDPANRETARRGAGLAPEDPYFNSGVMLFDWPAMRAEQVMAKAIDRLAQIDSLYADQDALNHVLRGRWKRLPLRFNVLNAVDEFAALRPVIRHFTDHRKPWSSSCRSQDRGFRRHYRAALRGVCTDLDGVVAPIHVPLLTALRDRLWAWKVRLKDPFIGLSRKPRYQRRHRIRRLIIEAIRTTETV</sequence>
<reference evidence="2" key="1">
    <citation type="submission" date="2018-10" db="EMBL/GenBank/DDBJ databases">
        <authorList>
            <person name="Peiro R."/>
            <person name="Begona"/>
            <person name="Cbmso G."/>
            <person name="Lopez M."/>
            <person name="Gonzalez S."/>
            <person name="Sacristan E."/>
            <person name="Castillo E."/>
        </authorList>
    </citation>
    <scope>NUCLEOTIDE SEQUENCE [LARGE SCALE GENOMIC DNA]</scope>
</reference>
<evidence type="ECO:0000313" key="1">
    <source>
        <dbReference type="EMBL" id="VCU07664.1"/>
    </source>
</evidence>
<evidence type="ECO:0000313" key="2">
    <source>
        <dbReference type="Proteomes" id="UP000289200"/>
    </source>
</evidence>
<dbReference type="InterPro" id="IPR002495">
    <property type="entry name" value="Glyco_trans_8"/>
</dbReference>
<organism evidence="1 2">
    <name type="scientific">Rhodoplanes serenus</name>
    <dbReference type="NCBI Taxonomy" id="200615"/>
    <lineage>
        <taxon>Bacteria</taxon>
        <taxon>Pseudomonadati</taxon>
        <taxon>Pseudomonadota</taxon>
        <taxon>Alphaproteobacteria</taxon>
        <taxon>Hyphomicrobiales</taxon>
        <taxon>Nitrobacteraceae</taxon>
        <taxon>Rhodoplanes</taxon>
    </lineage>
</organism>
<dbReference type="EMBL" id="UWOC01000055">
    <property type="protein sequence ID" value="VCU07664.1"/>
    <property type="molecule type" value="Genomic_DNA"/>
</dbReference>
<dbReference type="CDD" id="cd04194">
    <property type="entry name" value="GT8_A4GalT_like"/>
    <property type="match status" value="1"/>
</dbReference>
<dbReference type="OrthoDB" id="5672604at2"/>
<dbReference type="SUPFAM" id="SSF53448">
    <property type="entry name" value="Nucleotide-diphospho-sugar transferases"/>
    <property type="match status" value="1"/>
</dbReference>
<dbReference type="AlphaFoldDB" id="A0A447CRA3"/>
<dbReference type="Gene3D" id="3.90.550.10">
    <property type="entry name" value="Spore Coat Polysaccharide Biosynthesis Protein SpsA, Chain A"/>
    <property type="match status" value="1"/>
</dbReference>